<dbReference type="NCBIfam" id="TIGR01613">
    <property type="entry name" value="primase_Cterm"/>
    <property type="match status" value="1"/>
</dbReference>
<evidence type="ECO:0000259" key="4">
    <source>
        <dbReference type="PROSITE" id="PS51206"/>
    </source>
</evidence>
<dbReference type="InterPro" id="IPR014015">
    <property type="entry name" value="Helicase_SF3_DNA-vir"/>
</dbReference>
<protein>
    <recommendedName>
        <fullName evidence="4">SF3 helicase domain-containing protein</fullName>
    </recommendedName>
</protein>
<dbReference type="InterPro" id="IPR006500">
    <property type="entry name" value="Helicase_put_C_phage/plasmid"/>
</dbReference>
<name>A0A0F9RX61_9ZZZZ</name>
<keyword evidence="3" id="KW-0067">ATP-binding</keyword>
<dbReference type="GO" id="GO:0005524">
    <property type="term" value="F:ATP binding"/>
    <property type="evidence" value="ECO:0007669"/>
    <property type="project" value="UniProtKB-KW"/>
</dbReference>
<dbReference type="SMART" id="SM00885">
    <property type="entry name" value="D5_N"/>
    <property type="match status" value="1"/>
</dbReference>
<dbReference type="InterPro" id="IPR027417">
    <property type="entry name" value="P-loop_NTPase"/>
</dbReference>
<comment type="caution">
    <text evidence="5">The sequence shown here is derived from an EMBL/GenBank/DDBJ whole genome shotgun (WGS) entry which is preliminary data.</text>
</comment>
<dbReference type="Pfam" id="PF19263">
    <property type="entry name" value="DUF5906"/>
    <property type="match status" value="1"/>
</dbReference>
<dbReference type="EMBL" id="LAZR01000727">
    <property type="protein sequence ID" value="KKN59414.1"/>
    <property type="molecule type" value="Genomic_DNA"/>
</dbReference>
<dbReference type="Pfam" id="PF08706">
    <property type="entry name" value="D5_N"/>
    <property type="match status" value="1"/>
</dbReference>
<dbReference type="PROSITE" id="PS51206">
    <property type="entry name" value="SF3_HELICASE_1"/>
    <property type="match status" value="1"/>
</dbReference>
<reference evidence="5" key="1">
    <citation type="journal article" date="2015" name="Nature">
        <title>Complex archaea that bridge the gap between prokaryotes and eukaryotes.</title>
        <authorList>
            <person name="Spang A."/>
            <person name="Saw J.H."/>
            <person name="Jorgensen S.L."/>
            <person name="Zaremba-Niedzwiedzka K."/>
            <person name="Martijn J."/>
            <person name="Lind A.E."/>
            <person name="van Eijk R."/>
            <person name="Schleper C."/>
            <person name="Guy L."/>
            <person name="Ettema T.J."/>
        </authorList>
    </citation>
    <scope>NUCLEOTIDE SEQUENCE</scope>
</reference>
<gene>
    <name evidence="5" type="ORF">LCGC14_0542490</name>
</gene>
<evidence type="ECO:0000256" key="2">
    <source>
        <dbReference type="ARBA" id="ARBA00022801"/>
    </source>
</evidence>
<dbReference type="InterPro" id="IPR045455">
    <property type="entry name" value="NrS-1_pol-like_helicase"/>
</dbReference>
<evidence type="ECO:0000256" key="3">
    <source>
        <dbReference type="ARBA" id="ARBA00022840"/>
    </source>
</evidence>
<proteinExistence type="predicted"/>
<dbReference type="AlphaFoldDB" id="A0A0F9RX61"/>
<evidence type="ECO:0000313" key="5">
    <source>
        <dbReference type="EMBL" id="KKN59414.1"/>
    </source>
</evidence>
<dbReference type="InterPro" id="IPR014818">
    <property type="entry name" value="Phage/plasmid_primase_P4_C"/>
</dbReference>
<dbReference type="PANTHER" id="PTHR35372">
    <property type="entry name" value="ATP BINDING PROTEIN-RELATED"/>
    <property type="match status" value="1"/>
</dbReference>
<dbReference type="CDD" id="cd01029">
    <property type="entry name" value="TOPRIM_primases"/>
    <property type="match status" value="1"/>
</dbReference>
<dbReference type="InterPro" id="IPR051620">
    <property type="entry name" value="ORF904-like_C"/>
</dbReference>
<accession>A0A0F9RX61</accession>
<dbReference type="Gene3D" id="3.40.50.300">
    <property type="entry name" value="P-loop containing nucleotide triphosphate hydrolases"/>
    <property type="match status" value="1"/>
</dbReference>
<sequence length="768" mass="87416">MSEKTPTMSKEDVAILQMQYGPVLAKTGPSLPYALAVVLKAAGDYEEIKEYQYKLTCPIHKDGKEENPHLCVTYDPTTKKVIVNCFPCDRLGTSQIDLWNGCLKAWGLTATDLVQDMTGPRKELCHFDFFDETGTLLYRKTKYEKKPGSPPYLFSRPDDKDKWLKGLNKIPQGLYRLPELIAAEPSDDIYIVEGEKDVETVVKQLGYVATTSGGDKTYEMFNGATLSYFKHHNIIIVPDNDEPGAGYAINVASKLFEVATSVKIINLPVGPKSDVTDYFEQGGTKEAFDVLVDQVSPLTEAPVMVDIAVKTPTTSKDIHCTDAGNAERFANTYSDKLRYNASTKKWMYQDGRRWNRDRGKTYAERCYRELTKKLWCLAIDCRDDAIRPALFTHAKKSETAGAMTACLKYAESHSKFTVWEEDFDTDPYLFNVIDGVVDLKTGKLRPHNPEDMITQLAPVYYHYHGRPTKALWIKCLKRWHNDDKAAIDYLQELAGMCLTGDTSSRCFPIFHGEGKNGKNTFLETLMFMMGDYAGTAPPSLLRESRNEEHPTEVAGLKGKRLIVASETKVGMKLKTSLVKSMTGDKLMTARFMRGDFFDFQPTHKVVLMTQNLPVIDETTDAIWDRLHVMQWAVRIQPDEQDTHLDEKLQQEWTRILHWAIKGCLKWQVAETLIPTKAIERQIEEYRDEQNPLKSFIEEMCIIGGDQSVSVTEMRAVYGAWQDEQHYTRIVTSREFNQSLESLGCNRKTMRNTDKISKYWAGIGLNTRE</sequence>
<keyword evidence="1" id="KW-0547">Nucleotide-binding</keyword>
<feature type="domain" description="SF3 helicase" evidence="4">
    <location>
        <begin position="485"/>
        <end position="644"/>
    </location>
</feature>
<evidence type="ECO:0000256" key="1">
    <source>
        <dbReference type="ARBA" id="ARBA00022741"/>
    </source>
</evidence>
<organism evidence="5">
    <name type="scientific">marine sediment metagenome</name>
    <dbReference type="NCBI Taxonomy" id="412755"/>
    <lineage>
        <taxon>unclassified sequences</taxon>
        <taxon>metagenomes</taxon>
        <taxon>ecological metagenomes</taxon>
    </lineage>
</organism>
<keyword evidence="2" id="KW-0378">Hydrolase</keyword>
<dbReference type="PANTHER" id="PTHR35372:SF2">
    <property type="entry name" value="SF3 HELICASE DOMAIN-CONTAINING PROTEIN"/>
    <property type="match status" value="1"/>
</dbReference>
<dbReference type="GO" id="GO:0016787">
    <property type="term" value="F:hydrolase activity"/>
    <property type="evidence" value="ECO:0007669"/>
    <property type="project" value="UniProtKB-KW"/>
</dbReference>
<dbReference type="Gene3D" id="3.40.1360.10">
    <property type="match status" value="1"/>
</dbReference>
<dbReference type="InterPro" id="IPR034154">
    <property type="entry name" value="TOPRIM_DnaG/twinkle"/>
</dbReference>